<organism evidence="6 7">
    <name type="scientific">Pseudoroseomonas cervicalis ATCC 49957</name>
    <dbReference type="NCBI Taxonomy" id="525371"/>
    <lineage>
        <taxon>Bacteria</taxon>
        <taxon>Pseudomonadati</taxon>
        <taxon>Pseudomonadota</taxon>
        <taxon>Alphaproteobacteria</taxon>
        <taxon>Acetobacterales</taxon>
        <taxon>Roseomonadaceae</taxon>
        <taxon>Roseomonas</taxon>
    </lineage>
</organism>
<name>D5RTS8_9PROT</name>
<dbReference type="OrthoDB" id="7784409at2"/>
<evidence type="ECO:0000256" key="2">
    <source>
        <dbReference type="ARBA" id="ARBA00022692"/>
    </source>
</evidence>
<dbReference type="EMBL" id="ADVL01000837">
    <property type="protein sequence ID" value="EFH09291.1"/>
    <property type="molecule type" value="Genomic_DNA"/>
</dbReference>
<evidence type="ECO:0000259" key="5">
    <source>
        <dbReference type="Pfam" id="PF04357"/>
    </source>
</evidence>
<dbReference type="Proteomes" id="UP000005324">
    <property type="component" value="Unassembled WGS sequence"/>
</dbReference>
<proteinExistence type="predicted"/>
<dbReference type="PANTHER" id="PTHR36985:SF1">
    <property type="entry name" value="TRANSLOCATION AND ASSEMBLY MODULE SUBUNIT TAMB"/>
    <property type="match status" value="1"/>
</dbReference>
<dbReference type="PANTHER" id="PTHR36985">
    <property type="entry name" value="TRANSLOCATION AND ASSEMBLY MODULE SUBUNIT TAMB"/>
    <property type="match status" value="1"/>
</dbReference>
<feature type="domain" description="Translocation and assembly module TamB C-terminal" evidence="5">
    <location>
        <begin position="607"/>
        <end position="687"/>
    </location>
</feature>
<feature type="non-terminal residue" evidence="6">
    <location>
        <position position="698"/>
    </location>
</feature>
<keyword evidence="7" id="KW-1185">Reference proteome</keyword>
<evidence type="ECO:0000256" key="1">
    <source>
        <dbReference type="ARBA" id="ARBA00004167"/>
    </source>
</evidence>
<keyword evidence="2" id="KW-0812">Transmembrane</keyword>
<dbReference type="GO" id="GO:0009306">
    <property type="term" value="P:protein secretion"/>
    <property type="evidence" value="ECO:0007669"/>
    <property type="project" value="InterPro"/>
</dbReference>
<feature type="non-terminal residue" evidence="6">
    <location>
        <position position="1"/>
    </location>
</feature>
<evidence type="ECO:0000256" key="4">
    <source>
        <dbReference type="ARBA" id="ARBA00023136"/>
    </source>
</evidence>
<evidence type="ECO:0000313" key="6">
    <source>
        <dbReference type="EMBL" id="EFH09291.1"/>
    </source>
</evidence>
<reference evidence="6 7" key="1">
    <citation type="submission" date="2010-04" db="EMBL/GenBank/DDBJ databases">
        <authorList>
            <person name="Qin X."/>
            <person name="Bachman B."/>
            <person name="Battles P."/>
            <person name="Bell A."/>
            <person name="Bess C."/>
            <person name="Bickham C."/>
            <person name="Chaboub L."/>
            <person name="Chen D."/>
            <person name="Coyle M."/>
            <person name="Deiros D.R."/>
            <person name="Dinh H."/>
            <person name="Forbes L."/>
            <person name="Fowler G."/>
            <person name="Francisco L."/>
            <person name="Fu Q."/>
            <person name="Gubbala S."/>
            <person name="Hale W."/>
            <person name="Han Y."/>
            <person name="Hemphill L."/>
            <person name="Highlander S.K."/>
            <person name="Hirani K."/>
            <person name="Hogues M."/>
            <person name="Jackson L."/>
            <person name="Jakkamsetti A."/>
            <person name="Javaid M."/>
            <person name="Jiang H."/>
            <person name="Korchina V."/>
            <person name="Kovar C."/>
            <person name="Lara F."/>
            <person name="Lee S."/>
            <person name="Mata R."/>
            <person name="Mathew T."/>
            <person name="Moen C."/>
            <person name="Morales K."/>
            <person name="Munidasa M."/>
            <person name="Nazareth L."/>
            <person name="Ngo R."/>
            <person name="Nguyen L."/>
            <person name="Okwuonu G."/>
            <person name="Ongeri F."/>
            <person name="Patil S."/>
            <person name="Petrosino J."/>
            <person name="Pham C."/>
            <person name="Pham P."/>
            <person name="Pu L.-L."/>
            <person name="Puazo M."/>
            <person name="Raj R."/>
            <person name="Reid J."/>
            <person name="Rouhana J."/>
            <person name="Saada N."/>
            <person name="Shang Y."/>
            <person name="Simmons D."/>
            <person name="Thornton R."/>
            <person name="Warren J."/>
            <person name="Weissenberger G."/>
            <person name="Zhang J."/>
            <person name="Zhang L."/>
            <person name="Zhou C."/>
            <person name="Zhu D."/>
            <person name="Muzny D."/>
            <person name="Worley K."/>
            <person name="Gibbs R."/>
        </authorList>
    </citation>
    <scope>NUCLEOTIDE SEQUENCE [LARGE SCALE GENOMIC DNA]</scope>
    <source>
        <strain evidence="6 7">ATCC 49957</strain>
    </source>
</reference>
<dbReference type="AlphaFoldDB" id="D5RTS8"/>
<dbReference type="InterPro" id="IPR007452">
    <property type="entry name" value="TamB_C"/>
</dbReference>
<comment type="subcellular location">
    <subcellularLocation>
        <location evidence="1">Membrane</location>
        <topology evidence="1">Single-pass membrane protein</topology>
    </subcellularLocation>
</comment>
<dbReference type="Pfam" id="PF04357">
    <property type="entry name" value="TamB"/>
    <property type="match status" value="1"/>
</dbReference>
<dbReference type="GO" id="GO:0005886">
    <property type="term" value="C:plasma membrane"/>
    <property type="evidence" value="ECO:0007669"/>
    <property type="project" value="InterPro"/>
</dbReference>
<gene>
    <name evidence="6" type="ORF">HMPREF0731_4490</name>
</gene>
<protein>
    <recommendedName>
        <fullName evidence="5">Translocation and assembly module TamB C-terminal domain-containing protein</fullName>
    </recommendedName>
</protein>
<evidence type="ECO:0000313" key="7">
    <source>
        <dbReference type="Proteomes" id="UP000005324"/>
    </source>
</evidence>
<comment type="caution">
    <text evidence="6">The sequence shown here is derived from an EMBL/GenBank/DDBJ whole genome shotgun (WGS) entry which is preliminary data.</text>
</comment>
<accession>D5RTS8</accession>
<dbReference type="RefSeq" id="WP_007005985.1">
    <property type="nucleotide sequence ID" value="NZ_GG770863.1"/>
</dbReference>
<keyword evidence="4" id="KW-0472">Membrane</keyword>
<keyword evidence="3" id="KW-1133">Transmembrane helix</keyword>
<sequence length="698" mass="71695">LAPEPVRAVDFAIDARLPAGGQPELASLRLSTRAGEITAQGSLARLQAEARLAPSAVLGDLVPAGFGWQALTLTATVEDGERIQAALRPQGLTAPEPLSGALGPAPEADYRGTIFRIDSLDVRGQGARLQASGTGWEVLELHAVLDLPELQRLRPELSGPARLEAWITGPAADPAIRLAAASPGLVAAGRRIEALDLSAEIPSVSGLAGTVRLTGRAEGQPVSLDLRAAQQGETVRLDAASLTFGPLQARAEGSLNTTTTRFDGSLEAEAENLAPLSGLIGQEIAGGFRLRARLNPTPDGLQEFDARAETQRIALGGQNYAASMTLKGTDAALDWQIQGKLPQADVQGQGRFTRNEQGMRLDIARFEASQGEMGLRLAAPGAILLPPSGAVQIPGLRLAARPAGNFTLSGSWGPERADLRVALAALPASLVNMFVPEPQLSGTVVGEARITGPTSAPEVNATLNGTGLQVTAPWSQGWPAASLRVQVQRAGSGAIRAEAALRMGQLVTLDATASLPQGPGADAPLNASLRGNANLQPLLAPSLGGGANRVTGRLALDGGASGTLGAPVLTGGATLSGGDIRNPLYGLRLTGIQGRIRADGQRVVVEGITARAGNGTIRITGQAEPLAPGIPLDLAITARDATPVQSELVTALLDADLRFTGPLQENPALGGTVRLRRVAVNIPQALPGGGVATLGEVR</sequence>
<evidence type="ECO:0000256" key="3">
    <source>
        <dbReference type="ARBA" id="ARBA00022989"/>
    </source>
</evidence>